<evidence type="ECO:0000256" key="1">
    <source>
        <dbReference type="SAM" id="MobiDB-lite"/>
    </source>
</evidence>
<dbReference type="EMBL" id="AM460148">
    <property type="protein sequence ID" value="CAN78994.1"/>
    <property type="molecule type" value="Genomic_DNA"/>
</dbReference>
<name>A5BI02_VITVI</name>
<feature type="compositionally biased region" description="Basic residues" evidence="1">
    <location>
        <begin position="100"/>
        <end position="110"/>
    </location>
</feature>
<organism evidence="2">
    <name type="scientific">Vitis vinifera</name>
    <name type="common">Grape</name>
    <dbReference type="NCBI Taxonomy" id="29760"/>
    <lineage>
        <taxon>Eukaryota</taxon>
        <taxon>Viridiplantae</taxon>
        <taxon>Streptophyta</taxon>
        <taxon>Embryophyta</taxon>
        <taxon>Tracheophyta</taxon>
        <taxon>Spermatophyta</taxon>
        <taxon>Magnoliopsida</taxon>
        <taxon>eudicotyledons</taxon>
        <taxon>Gunneridae</taxon>
        <taxon>Pentapetalae</taxon>
        <taxon>rosids</taxon>
        <taxon>Vitales</taxon>
        <taxon>Vitaceae</taxon>
        <taxon>Viteae</taxon>
        <taxon>Vitis</taxon>
    </lineage>
</organism>
<feature type="region of interest" description="Disordered" evidence="1">
    <location>
        <begin position="92"/>
        <end position="136"/>
    </location>
</feature>
<sequence>MARWRWLADGPTGGLFVRGNGAKAGDFTFVLGAGAGTTTGGETREADGGVVGGGELQGEEKKMQKKMGVDPVWVFEVECVLLGRKNMERKKISQGDVCGKQRKSKSKKSGKNGVSPLCQWVDPKKYGRKKKGKKSW</sequence>
<feature type="compositionally biased region" description="Basic residues" evidence="1">
    <location>
        <begin position="126"/>
        <end position="136"/>
    </location>
</feature>
<accession>A5BI02</accession>
<reference evidence="2" key="1">
    <citation type="journal article" date="2007" name="PLoS ONE">
        <title>The first genome sequence of an elite grapevine cultivar (Pinot noir Vitis vinifera L.): coping with a highly heterozygous genome.</title>
        <authorList>
            <person name="Velasco R."/>
            <person name="Zharkikh A."/>
            <person name="Troggio M."/>
            <person name="Cartwright D.A."/>
            <person name="Cestaro A."/>
            <person name="Pruss D."/>
            <person name="Pindo M."/>
            <person name="FitzGerald L.M."/>
            <person name="Vezzulli S."/>
            <person name="Reid J."/>
            <person name="Malacarne G."/>
            <person name="Iliev D."/>
            <person name="Coppola G."/>
            <person name="Wardell B."/>
            <person name="Micheletti D."/>
            <person name="Macalma T."/>
            <person name="Facci M."/>
            <person name="Mitchell J.T."/>
            <person name="Perazzolli M."/>
            <person name="Eldredge G."/>
            <person name="Gatto P."/>
            <person name="Oyzerski R."/>
            <person name="Moretto M."/>
            <person name="Gutin N."/>
            <person name="Stefanini M."/>
            <person name="Chen Y."/>
            <person name="Segala C."/>
            <person name="Davenport C."/>
            <person name="Dematte L."/>
            <person name="Mraz A."/>
            <person name="Battilana J."/>
            <person name="Stormo K."/>
            <person name="Costa F."/>
            <person name="Tao Q."/>
            <person name="Si-Ammour A."/>
            <person name="Harkins T."/>
            <person name="Lackey A."/>
            <person name="Perbost C."/>
            <person name="Taillon B."/>
            <person name="Stella A."/>
            <person name="Solovyev V."/>
            <person name="Fawcett J.A."/>
            <person name="Sterck L."/>
            <person name="Vandepoele K."/>
            <person name="Grando S.M."/>
            <person name="Toppo S."/>
            <person name="Moser C."/>
            <person name="Lanchbury J."/>
            <person name="Bogden R."/>
            <person name="Skolnick M."/>
            <person name="Sgaramella V."/>
            <person name="Bhatnagar S.K."/>
            <person name="Fontana P."/>
            <person name="Gutin A."/>
            <person name="Van de Peer Y."/>
            <person name="Salamini F."/>
            <person name="Viola R."/>
        </authorList>
    </citation>
    <scope>NUCLEOTIDE SEQUENCE</scope>
</reference>
<protein>
    <submittedName>
        <fullName evidence="2">Uncharacterized protein</fullName>
    </submittedName>
</protein>
<proteinExistence type="predicted"/>
<dbReference type="AlphaFoldDB" id="A5BI02"/>
<gene>
    <name evidence="2" type="ORF">VITISV_001800</name>
</gene>
<evidence type="ECO:0000313" key="2">
    <source>
        <dbReference type="EMBL" id="CAN78994.1"/>
    </source>
</evidence>
<feature type="region of interest" description="Disordered" evidence="1">
    <location>
        <begin position="38"/>
        <end position="63"/>
    </location>
</feature>